<protein>
    <submittedName>
        <fullName evidence="3">Cytochrome P450</fullName>
    </submittedName>
</protein>
<dbReference type="GO" id="GO:0020037">
    <property type="term" value="F:heme binding"/>
    <property type="evidence" value="ECO:0007669"/>
    <property type="project" value="InterPro"/>
</dbReference>
<name>A0A2U1PFD1_ARTAN</name>
<evidence type="ECO:0000256" key="2">
    <source>
        <dbReference type="SAM" id="Phobius"/>
    </source>
</evidence>
<dbReference type="PRINTS" id="PR00463">
    <property type="entry name" value="EP450I"/>
</dbReference>
<dbReference type="Pfam" id="PF00067">
    <property type="entry name" value="p450"/>
    <property type="match status" value="1"/>
</dbReference>
<dbReference type="GO" id="GO:0004497">
    <property type="term" value="F:monooxygenase activity"/>
    <property type="evidence" value="ECO:0007669"/>
    <property type="project" value="InterPro"/>
</dbReference>
<dbReference type="OrthoDB" id="2789670at2759"/>
<dbReference type="GO" id="GO:0016705">
    <property type="term" value="F:oxidoreductase activity, acting on paired donors, with incorporation or reduction of molecular oxygen"/>
    <property type="evidence" value="ECO:0007669"/>
    <property type="project" value="InterPro"/>
</dbReference>
<evidence type="ECO:0000313" key="3">
    <source>
        <dbReference type="EMBL" id="PWA84452.1"/>
    </source>
</evidence>
<reference evidence="3 4" key="1">
    <citation type="journal article" date="2018" name="Mol. Plant">
        <title>The genome of Artemisia annua provides insight into the evolution of Asteraceae family and artemisinin biosynthesis.</title>
        <authorList>
            <person name="Shen Q."/>
            <person name="Zhang L."/>
            <person name="Liao Z."/>
            <person name="Wang S."/>
            <person name="Yan T."/>
            <person name="Shi P."/>
            <person name="Liu M."/>
            <person name="Fu X."/>
            <person name="Pan Q."/>
            <person name="Wang Y."/>
            <person name="Lv Z."/>
            <person name="Lu X."/>
            <person name="Zhang F."/>
            <person name="Jiang W."/>
            <person name="Ma Y."/>
            <person name="Chen M."/>
            <person name="Hao X."/>
            <person name="Li L."/>
            <person name="Tang Y."/>
            <person name="Lv G."/>
            <person name="Zhou Y."/>
            <person name="Sun X."/>
            <person name="Brodelius P.E."/>
            <person name="Rose J.K.C."/>
            <person name="Tang K."/>
        </authorList>
    </citation>
    <scope>NUCLEOTIDE SEQUENCE [LARGE SCALE GENOMIC DNA]</scope>
    <source>
        <strain evidence="4">cv. Huhao1</strain>
        <tissue evidence="3">Leaf</tissue>
    </source>
</reference>
<keyword evidence="2" id="KW-0472">Membrane</keyword>
<accession>A0A2U1PFD1</accession>
<dbReference type="InterPro" id="IPR001128">
    <property type="entry name" value="Cyt_P450"/>
</dbReference>
<dbReference type="PANTHER" id="PTHR47951">
    <property type="entry name" value="OS08G0547900 PROTEIN"/>
    <property type="match status" value="1"/>
</dbReference>
<feature type="transmembrane region" description="Helical" evidence="2">
    <location>
        <begin position="302"/>
        <end position="320"/>
    </location>
</feature>
<keyword evidence="2" id="KW-1133">Transmembrane helix</keyword>
<dbReference type="InterPro" id="IPR036396">
    <property type="entry name" value="Cyt_P450_sf"/>
</dbReference>
<dbReference type="Gene3D" id="1.10.630.10">
    <property type="entry name" value="Cytochrome P450"/>
    <property type="match status" value="1"/>
</dbReference>
<dbReference type="EMBL" id="PKPP01001226">
    <property type="protein sequence ID" value="PWA84452.1"/>
    <property type="molecule type" value="Genomic_DNA"/>
</dbReference>
<comment type="caution">
    <text evidence="3">The sequence shown here is derived from an EMBL/GenBank/DDBJ whole genome shotgun (WGS) entry which is preliminary data.</text>
</comment>
<keyword evidence="2" id="KW-0812">Transmembrane</keyword>
<dbReference type="GO" id="GO:0005506">
    <property type="term" value="F:iron ion binding"/>
    <property type="evidence" value="ECO:0007669"/>
    <property type="project" value="InterPro"/>
</dbReference>
<dbReference type="AlphaFoldDB" id="A0A2U1PFD1"/>
<keyword evidence="4" id="KW-1185">Reference proteome</keyword>
<evidence type="ECO:0000256" key="1">
    <source>
        <dbReference type="ARBA" id="ARBA00023002"/>
    </source>
</evidence>
<dbReference type="Proteomes" id="UP000245207">
    <property type="component" value="Unassembled WGS sequence"/>
</dbReference>
<dbReference type="PANTHER" id="PTHR47951:SF7">
    <property type="entry name" value="FLAVONOID 3',5'-HYDROXYLASE-LIKE ISOFORM X1"/>
    <property type="match status" value="1"/>
</dbReference>
<organism evidence="3 4">
    <name type="scientific">Artemisia annua</name>
    <name type="common">Sweet wormwood</name>
    <dbReference type="NCBI Taxonomy" id="35608"/>
    <lineage>
        <taxon>Eukaryota</taxon>
        <taxon>Viridiplantae</taxon>
        <taxon>Streptophyta</taxon>
        <taxon>Embryophyta</taxon>
        <taxon>Tracheophyta</taxon>
        <taxon>Spermatophyta</taxon>
        <taxon>Magnoliopsida</taxon>
        <taxon>eudicotyledons</taxon>
        <taxon>Gunneridae</taxon>
        <taxon>Pentapetalae</taxon>
        <taxon>asterids</taxon>
        <taxon>campanulids</taxon>
        <taxon>Asterales</taxon>
        <taxon>Asteraceae</taxon>
        <taxon>Asteroideae</taxon>
        <taxon>Anthemideae</taxon>
        <taxon>Artemisiinae</taxon>
        <taxon>Artemisia</taxon>
    </lineage>
</organism>
<feature type="transmembrane region" description="Helical" evidence="2">
    <location>
        <begin position="6"/>
        <end position="27"/>
    </location>
</feature>
<keyword evidence="1" id="KW-0560">Oxidoreductase</keyword>
<evidence type="ECO:0000313" key="4">
    <source>
        <dbReference type="Proteomes" id="UP000245207"/>
    </source>
</evidence>
<dbReference type="InterPro" id="IPR002401">
    <property type="entry name" value="Cyt_P450_E_grp-I"/>
</dbReference>
<sequence length="326" mass="36675">MVQVNNINDIITGVVTISVLFVAIICYKLTRFSSSPSLPPGPRSLPIVGYLPFLGPDLHKQFTSMAHTYGPIFKVHLGNKLYVVINTPDLVKAVVHDQGETFANRDLTVAASILSYGGQNIVFSNNSYWRNIRKIFVHEVLSNKNLQATSSFRRDEVRKTIKNVFTRIGTNVDISEISFCTEANVLTSMVWGNTADKGAKGSDLGTELQMVASNFVEILARANLSDFFPSLGWFDLQGVERDMKKQIKNLDQLFENIIDDRIKSNSNRSKDKVSHEGKKDFLQILLDRNDKKDATSLNITQIKALLVVNIIILYISWIAYSHDIYK</sequence>
<proteinExistence type="predicted"/>
<gene>
    <name evidence="3" type="ORF">CTI12_AA159330</name>
</gene>
<dbReference type="SUPFAM" id="SSF48264">
    <property type="entry name" value="Cytochrome P450"/>
    <property type="match status" value="1"/>
</dbReference>
<dbReference type="STRING" id="35608.A0A2U1PFD1"/>